<feature type="region of interest" description="Disordered" evidence="3">
    <location>
        <begin position="246"/>
        <end position="274"/>
    </location>
</feature>
<dbReference type="Proteomes" id="UP001239994">
    <property type="component" value="Unassembled WGS sequence"/>
</dbReference>
<evidence type="ECO:0000313" key="5">
    <source>
        <dbReference type="Proteomes" id="UP001239994"/>
    </source>
</evidence>
<reference evidence="4" key="1">
    <citation type="submission" date="2023-03" db="EMBL/GenBank/DDBJ databases">
        <title>Electrophorus voltai genome.</title>
        <authorList>
            <person name="Bian C."/>
        </authorList>
    </citation>
    <scope>NUCLEOTIDE SEQUENCE</scope>
    <source>
        <strain evidence="4">CB-2022</strain>
        <tissue evidence="4">Muscle</tissue>
    </source>
</reference>
<evidence type="ECO:0000256" key="2">
    <source>
        <dbReference type="ARBA" id="ARBA00023054"/>
    </source>
</evidence>
<feature type="region of interest" description="Disordered" evidence="3">
    <location>
        <begin position="810"/>
        <end position="829"/>
    </location>
</feature>
<feature type="compositionally biased region" description="Polar residues" evidence="3">
    <location>
        <begin position="810"/>
        <end position="820"/>
    </location>
</feature>
<dbReference type="AlphaFoldDB" id="A0AAD9E1V0"/>
<feature type="compositionally biased region" description="Polar residues" evidence="3">
    <location>
        <begin position="133"/>
        <end position="147"/>
    </location>
</feature>
<feature type="region of interest" description="Disordered" evidence="3">
    <location>
        <begin position="114"/>
        <end position="231"/>
    </location>
</feature>
<feature type="region of interest" description="Disordered" evidence="3">
    <location>
        <begin position="1"/>
        <end position="88"/>
    </location>
</feature>
<evidence type="ECO:0000256" key="3">
    <source>
        <dbReference type="SAM" id="MobiDB-lite"/>
    </source>
</evidence>
<dbReference type="PANTHER" id="PTHR22461">
    <property type="entry name" value="SERINE-RICH COILED-COIL DOMAIN-CONTAINING PROTEIN 2-RELATED"/>
    <property type="match status" value="1"/>
</dbReference>
<dbReference type="PANTHER" id="PTHR22461:SF1">
    <property type="entry name" value="SERINE-RICH COILED-COIL DOMAIN-CONTAINING PROTEIN 1"/>
    <property type="match status" value="1"/>
</dbReference>
<comment type="caution">
    <text evidence="4">The sequence shown here is derived from an EMBL/GenBank/DDBJ whole genome shotgun (WGS) entry which is preliminary data.</text>
</comment>
<feature type="region of interest" description="Disordered" evidence="3">
    <location>
        <begin position="551"/>
        <end position="583"/>
    </location>
</feature>
<feature type="region of interest" description="Disordered" evidence="3">
    <location>
        <begin position="837"/>
        <end position="863"/>
    </location>
</feature>
<proteinExistence type="inferred from homology"/>
<accession>A0AAD9E1V0</accession>
<keyword evidence="5" id="KW-1185">Reference proteome</keyword>
<dbReference type="EMBL" id="JAROKS010000009">
    <property type="protein sequence ID" value="KAK1801258.1"/>
    <property type="molecule type" value="Genomic_DNA"/>
</dbReference>
<feature type="compositionally biased region" description="Low complexity" evidence="3">
    <location>
        <begin position="28"/>
        <end position="57"/>
    </location>
</feature>
<organism evidence="4 5">
    <name type="scientific">Electrophorus voltai</name>
    <dbReference type="NCBI Taxonomy" id="2609070"/>
    <lineage>
        <taxon>Eukaryota</taxon>
        <taxon>Metazoa</taxon>
        <taxon>Chordata</taxon>
        <taxon>Craniata</taxon>
        <taxon>Vertebrata</taxon>
        <taxon>Euteleostomi</taxon>
        <taxon>Actinopterygii</taxon>
        <taxon>Neopterygii</taxon>
        <taxon>Teleostei</taxon>
        <taxon>Ostariophysi</taxon>
        <taxon>Gymnotiformes</taxon>
        <taxon>Gymnotoidei</taxon>
        <taxon>Gymnotidae</taxon>
        <taxon>Electrophorus</taxon>
    </lineage>
</organism>
<evidence type="ECO:0000313" key="4">
    <source>
        <dbReference type="EMBL" id="KAK1801258.1"/>
    </source>
</evidence>
<feature type="compositionally biased region" description="Low complexity" evidence="3">
    <location>
        <begin position="1062"/>
        <end position="1083"/>
    </location>
</feature>
<sequence>MGESGPRRSTLVSRLPIFRRSVSKRQDSLPSSPSSGGVGNGLHTSSPSSTNSSSSSTGKRRSLFRAPAIGFHGRRSGGPCADPASLSLDGRSQASELGLAAGCDSKVRHSFGFGRHRKRMSRSQTEDLEKASGNRNVFINCISSGTNEGDDSGFLDDGSSKRSSRHRKQLLPKSFSAHHRFSKNSFNVPEQGKSQEEVGEPPKTGTPGSWPGELAESSLQSPMISEDRTTAVTPSDFVHITEDSVSEVDALPAPSPAAPPQTSGHDAPTSWVCFSPGEAATEQPLLLDASHPANVQCESTAVYAEPATLQTVEEIHPEKQEAGGCEQAPEPSEESSSNPEPRERKPRNPVLIQQVGKLSGLAKLESKPRHPRKPHTGMTHGSLLQHTQEWRVLSPAVPCPSAVSMCSSSPYHDVMRMEKRLRSASEGAGGPRLHLNLREPHCLETSTLAEQRTNSSSSKMGSLVSWVRGVQRSLAGWFGGTGRHAPLGSEHHVDPFSSQSFFSKDFMLNFGSSELDEDDLMLDLELSDDQRQRHASQEDSSQSLASCLNLLPSPLEPTADQTPAKESREHNRYSSSPPLSSSFSSSSLLVFSALLNWSLYDHSISPTRYNACISSREQNSMEPRPRSLCLPRDDDPPASLEVLPFRQMQQDCTATKTLLLRLRRLLQESTETSPASSLHSLPISPCSEKSLLLKDPGREECQSLQQQLKERDELILRLQAELEVVRNAQKTLCQKADKTTQTDLAVSEVSPHYPAIRELSTAYKPRFSLRAAPRPPAAAPQRIAWKSGKSCLSSGATALIPVPGLSASDTRPWNNSTQRRPVNFSWPGRPRVWPRQRRVSGGLQRRVAGHKPRTPASPSSRAVRAGVAGAPWRLLPSRPTALQRRSCLAYGTRLVPALLPPRSSVCRAALPRVDHVACASGSEPSHSLSLTLSSPLRHPLSSPSILPSPFPVPFPTPTPVPMPLAPASLPVEPPSFVRTPPDSPSPSSSVPVTLSPSFLSAVHLLPFVSVCSSIYPASRLLASSGLSRSVMALFRTSPLSATQRRRRTFSSAGEGPGGRPTGGAVRPGAESRAGRESASSPPSILSVAVNPPGALQLSTEGLGGGRLQSPGQPSGPQPSGLQTARSPARRSLDARPRCLSDIWETATHPSRAASQGCGSLARDRRPCGRGGEAPSGLGTGAGPREPPPASQIPRAAAGSSSGRGSPSRSLSSDGERGPGARSDRGPLPRLHSSFTGRLGQPPRGPLSLHVYSRKNVFLQHSLQTAELQALAQQDG</sequence>
<feature type="compositionally biased region" description="Low complexity" evidence="3">
    <location>
        <begin position="1107"/>
        <end position="1122"/>
    </location>
</feature>
<name>A0AAD9E1V0_9TELE</name>
<evidence type="ECO:0000256" key="1">
    <source>
        <dbReference type="ARBA" id="ARBA00010949"/>
    </source>
</evidence>
<feature type="region of interest" description="Disordered" evidence="3">
    <location>
        <begin position="1040"/>
        <end position="1246"/>
    </location>
</feature>
<protein>
    <recommendedName>
        <fullName evidence="6">Coiled-coil serine-rich protein 1</fullName>
    </recommendedName>
</protein>
<comment type="similarity">
    <text evidence="1">Belongs to the CCSER family.</text>
</comment>
<feature type="compositionally biased region" description="Basic and acidic residues" evidence="3">
    <location>
        <begin position="1213"/>
        <end position="1226"/>
    </location>
</feature>
<gene>
    <name evidence="4" type="ORF">P4O66_022948</name>
</gene>
<evidence type="ECO:0008006" key="6">
    <source>
        <dbReference type="Google" id="ProtNLM"/>
    </source>
</evidence>
<feature type="compositionally biased region" description="Low complexity" evidence="3">
    <location>
        <begin position="1193"/>
        <end position="1212"/>
    </location>
</feature>
<feature type="compositionally biased region" description="Gly residues" evidence="3">
    <location>
        <begin position="1168"/>
        <end position="1181"/>
    </location>
</feature>
<dbReference type="InterPro" id="IPR029627">
    <property type="entry name" value="CCSER"/>
</dbReference>
<feature type="region of interest" description="Disordered" evidence="3">
    <location>
        <begin position="319"/>
        <end position="380"/>
    </location>
</feature>
<keyword evidence="2" id="KW-0175">Coiled coil</keyword>
<feature type="compositionally biased region" description="Basic residues" evidence="3">
    <location>
        <begin position="162"/>
        <end position="182"/>
    </location>
</feature>
<feature type="compositionally biased region" description="Basic and acidic residues" evidence="3">
    <location>
        <begin position="563"/>
        <end position="572"/>
    </location>
</feature>
<feature type="compositionally biased region" description="Low complexity" evidence="3">
    <location>
        <begin position="574"/>
        <end position="583"/>
    </location>
</feature>